<organism evidence="6 7">
    <name type="scientific">Trichloromonas acetexigens</name>
    <dbReference type="NCBI Taxonomy" id="38815"/>
    <lineage>
        <taxon>Bacteria</taxon>
        <taxon>Pseudomonadati</taxon>
        <taxon>Thermodesulfobacteriota</taxon>
        <taxon>Desulfuromonadia</taxon>
        <taxon>Desulfuromonadales</taxon>
        <taxon>Trichloromonadaceae</taxon>
        <taxon>Trichloromonas</taxon>
    </lineage>
</organism>
<dbReference type="Gene3D" id="3.10.180.10">
    <property type="entry name" value="2,3-Dihydroxybiphenyl 1,2-Dioxygenase, domain 1"/>
    <property type="match status" value="1"/>
</dbReference>
<name>A0A550JIT6_9BACT</name>
<keyword evidence="7" id="KW-1185">Reference proteome</keyword>
<dbReference type="InterPro" id="IPR037523">
    <property type="entry name" value="VOC_core"/>
</dbReference>
<dbReference type="PROSITE" id="PS51819">
    <property type="entry name" value="VOC"/>
    <property type="match status" value="1"/>
</dbReference>
<comment type="caution">
    <text evidence="6">The sequence shown here is derived from an EMBL/GenBank/DDBJ whole genome shotgun (WGS) entry which is preliminary data.</text>
</comment>
<dbReference type="InterPro" id="IPR029068">
    <property type="entry name" value="Glyas_Bleomycin-R_OHBP_Dase"/>
</dbReference>
<dbReference type="RefSeq" id="WP_092055590.1">
    <property type="nucleotide sequence ID" value="NZ_FOJJ01000012.1"/>
</dbReference>
<dbReference type="GO" id="GO:0019243">
    <property type="term" value="P:methylglyoxal catabolic process to D-lactate via S-lactoyl-glutathione"/>
    <property type="evidence" value="ECO:0007669"/>
    <property type="project" value="TreeGrafter"/>
</dbReference>
<evidence type="ECO:0000256" key="2">
    <source>
        <dbReference type="ARBA" id="ARBA00030892"/>
    </source>
</evidence>
<protein>
    <recommendedName>
        <fullName evidence="2">Aldoketomutase</fullName>
    </recommendedName>
    <alternativeName>
        <fullName evidence="1">Ketone-aldehyde mutase</fullName>
    </alternativeName>
    <alternativeName>
        <fullName evidence="3">Methylglyoxalase</fullName>
    </alternativeName>
    <alternativeName>
        <fullName evidence="4">S-D-lactoylglutathione methylglyoxal lyase</fullName>
    </alternativeName>
</protein>
<evidence type="ECO:0000256" key="1">
    <source>
        <dbReference type="ARBA" id="ARBA00030291"/>
    </source>
</evidence>
<feature type="domain" description="VOC" evidence="5">
    <location>
        <begin position="4"/>
        <end position="126"/>
    </location>
</feature>
<gene>
    <name evidence="6" type="ORF">FL622_03240</name>
</gene>
<dbReference type="PANTHER" id="PTHR46036:SF5">
    <property type="entry name" value="LACTOYLGLUTATHIONE LYASE"/>
    <property type="match status" value="1"/>
</dbReference>
<evidence type="ECO:0000313" key="6">
    <source>
        <dbReference type="EMBL" id="TRO83111.1"/>
    </source>
</evidence>
<evidence type="ECO:0000256" key="4">
    <source>
        <dbReference type="ARBA" id="ARBA00033298"/>
    </source>
</evidence>
<dbReference type="GO" id="GO:0005737">
    <property type="term" value="C:cytoplasm"/>
    <property type="evidence" value="ECO:0007669"/>
    <property type="project" value="TreeGrafter"/>
</dbReference>
<reference evidence="6 7" key="1">
    <citation type="submission" date="2019-07" db="EMBL/GenBank/DDBJ databases">
        <title>Insights of Desulfuromonas acetexigens electromicrobiology.</title>
        <authorList>
            <person name="Katuri K."/>
            <person name="Sapireddy V."/>
            <person name="Shaw D.R."/>
            <person name="Saikaly P."/>
        </authorList>
    </citation>
    <scope>NUCLEOTIDE SEQUENCE [LARGE SCALE GENOMIC DNA]</scope>
    <source>
        <strain evidence="6 7">2873</strain>
    </source>
</reference>
<dbReference type="AlphaFoldDB" id="A0A550JIT6"/>
<proteinExistence type="predicted"/>
<dbReference type="SUPFAM" id="SSF54593">
    <property type="entry name" value="Glyoxalase/Bleomycin resistance protein/Dihydroxybiphenyl dioxygenase"/>
    <property type="match status" value="1"/>
</dbReference>
<accession>A0A550JIT6</accession>
<evidence type="ECO:0000313" key="7">
    <source>
        <dbReference type="Proteomes" id="UP000317155"/>
    </source>
</evidence>
<keyword evidence="6" id="KW-0456">Lyase</keyword>
<dbReference type="GO" id="GO:0004462">
    <property type="term" value="F:lactoylglutathione lyase activity"/>
    <property type="evidence" value="ECO:0007669"/>
    <property type="project" value="TreeGrafter"/>
</dbReference>
<sequence>MKYQMIHSCIRVMDMKKSEEFYQNAFGFEIARRLDFPEHKFTLSYLKAPGGDFELELTHNHDQEQPYQLGNGYSHLALGVDDLEASHHRHQEQGYNPKPLKGLAGGPPRFYFLADPDGYLIEVVRND</sequence>
<dbReference type="InterPro" id="IPR004360">
    <property type="entry name" value="Glyas_Fos-R_dOase_dom"/>
</dbReference>
<dbReference type="Pfam" id="PF00903">
    <property type="entry name" value="Glyoxalase"/>
    <property type="match status" value="1"/>
</dbReference>
<evidence type="ECO:0000256" key="3">
    <source>
        <dbReference type="ARBA" id="ARBA00032460"/>
    </source>
</evidence>
<dbReference type="EMBL" id="VJVV01000002">
    <property type="protein sequence ID" value="TRO83111.1"/>
    <property type="molecule type" value="Genomic_DNA"/>
</dbReference>
<evidence type="ECO:0000259" key="5">
    <source>
        <dbReference type="PROSITE" id="PS51819"/>
    </source>
</evidence>
<dbReference type="Proteomes" id="UP000317155">
    <property type="component" value="Unassembled WGS sequence"/>
</dbReference>
<dbReference type="PANTHER" id="PTHR46036">
    <property type="entry name" value="LACTOYLGLUTATHIONE LYASE"/>
    <property type="match status" value="1"/>
</dbReference>
<dbReference type="OrthoDB" id="9789841at2"/>